<dbReference type="InterPro" id="IPR002654">
    <property type="entry name" value="Glyco_trans_25"/>
</dbReference>
<accession>A0ABN5HBN4</accession>
<keyword evidence="3" id="KW-1185">Reference proteome</keyword>
<dbReference type="GO" id="GO:0016740">
    <property type="term" value="F:transferase activity"/>
    <property type="evidence" value="ECO:0007669"/>
    <property type="project" value="UniProtKB-KW"/>
</dbReference>
<protein>
    <submittedName>
        <fullName evidence="2">Glycosyl transferase family 25</fullName>
    </submittedName>
</protein>
<sequence length="251" mass="28876">MKAFIINLKESVERRIKMENQLKKLKLKYEFIDAVDGRKMSEQQKKSITQEVNYAFLPGEIGCALSHQKIYQRMLDESTDVALILEDDVILNADINEIIKKIPIKVDVPTVILLSRSNKYLKKPVHKLTDKYSLHKTHHATTTHSYILNKKAAQALLAGLYPVWMVADKWMLFEELSMVKVFSVVPHPVELSTEAGNSTINAQKGDLELNLHKKLIWNRLMAQRSVKAKLREKYRRAIVPIFNKVIDQGKG</sequence>
<feature type="domain" description="Glycosyl transferase family 25" evidence="1">
    <location>
        <begin position="2"/>
        <end position="171"/>
    </location>
</feature>
<dbReference type="Proteomes" id="UP000237673">
    <property type="component" value="Chromosome"/>
</dbReference>
<dbReference type="Pfam" id="PF01755">
    <property type="entry name" value="Glyco_transf_25"/>
    <property type="match status" value="1"/>
</dbReference>
<organism evidence="2 3">
    <name type="scientific">Mixta calida</name>
    <dbReference type="NCBI Taxonomy" id="665913"/>
    <lineage>
        <taxon>Bacteria</taxon>
        <taxon>Pseudomonadati</taxon>
        <taxon>Pseudomonadota</taxon>
        <taxon>Gammaproteobacteria</taxon>
        <taxon>Enterobacterales</taxon>
        <taxon>Erwiniaceae</taxon>
        <taxon>Mixta</taxon>
    </lineage>
</organism>
<proteinExistence type="predicted"/>
<dbReference type="CDD" id="cd06532">
    <property type="entry name" value="Glyco_transf_25"/>
    <property type="match status" value="1"/>
</dbReference>
<gene>
    <name evidence="2" type="ORF">C2E16_14205</name>
</gene>
<evidence type="ECO:0000313" key="3">
    <source>
        <dbReference type="Proteomes" id="UP000237673"/>
    </source>
</evidence>
<evidence type="ECO:0000259" key="1">
    <source>
        <dbReference type="Pfam" id="PF01755"/>
    </source>
</evidence>
<reference evidence="2 3" key="1">
    <citation type="submission" date="2018-01" db="EMBL/GenBank/DDBJ databases">
        <title>Complete and assembled Genome of Pantoea calida DSM22759T.</title>
        <authorList>
            <person name="Stevens M.J.A."/>
            <person name="Zurfluh K."/>
            <person name="Stephan R."/>
        </authorList>
    </citation>
    <scope>NUCLEOTIDE SEQUENCE [LARGE SCALE GENOMIC DNA]</scope>
    <source>
        <strain evidence="2 3">DSM 22759</strain>
    </source>
</reference>
<name>A0ABN5HBN4_9GAMM</name>
<evidence type="ECO:0000313" key="2">
    <source>
        <dbReference type="EMBL" id="AUY25949.1"/>
    </source>
</evidence>
<dbReference type="GeneID" id="84633196"/>
<dbReference type="RefSeq" id="WP_084970651.1">
    <property type="nucleotide sequence ID" value="NZ_CAXOMJ010000038.1"/>
</dbReference>
<dbReference type="EMBL" id="CP026378">
    <property type="protein sequence ID" value="AUY25949.1"/>
    <property type="molecule type" value="Genomic_DNA"/>
</dbReference>
<keyword evidence="2" id="KW-0808">Transferase</keyword>